<sequence length="243" mass="28046">MHVTIWNENRHEKKNPEVGKVYPEGIHGALEQFLQAEGRTTGTAVLDEPEHGLTEDVLNKTDVLLWWGHIAHDEVSDHIVERVHERVLEGMGLIVLHSGHFSKIFKKLMGTTCDLKWREANETERLWVLDPSHPITEGIGEYIELEREEMYGEHFDIPAPDELIMMSWFEGGEVFRSLCTYQRGNGKVVYFRPGHETYPTYHHKDIQRVIQNAVSWAAPLNRPRPVYGNHDNPLETIQPKGDL</sequence>
<dbReference type="Proteomes" id="UP000240509">
    <property type="component" value="Unassembled WGS sequence"/>
</dbReference>
<name>A0A2T4U5G4_9BACI</name>
<evidence type="ECO:0000259" key="1">
    <source>
        <dbReference type="Pfam" id="PF06283"/>
    </source>
</evidence>
<dbReference type="AlphaFoldDB" id="A0A2T4U5G4"/>
<dbReference type="OrthoDB" id="252909at2"/>
<dbReference type="Pfam" id="PF06283">
    <property type="entry name" value="ThuA"/>
    <property type="match status" value="1"/>
</dbReference>
<dbReference type="InterPro" id="IPR029062">
    <property type="entry name" value="Class_I_gatase-like"/>
</dbReference>
<accession>A0A2T4U5G4</accession>
<organism evidence="2 3">
    <name type="scientific">Alkalicoccus saliphilus</name>
    <dbReference type="NCBI Taxonomy" id="200989"/>
    <lineage>
        <taxon>Bacteria</taxon>
        <taxon>Bacillati</taxon>
        <taxon>Bacillota</taxon>
        <taxon>Bacilli</taxon>
        <taxon>Bacillales</taxon>
        <taxon>Bacillaceae</taxon>
        <taxon>Alkalicoccus</taxon>
    </lineage>
</organism>
<protein>
    <submittedName>
        <fullName evidence="2">Trehalose utilization protein ThuA</fullName>
    </submittedName>
</protein>
<dbReference type="SUPFAM" id="SSF52317">
    <property type="entry name" value="Class I glutamine amidotransferase-like"/>
    <property type="match status" value="1"/>
</dbReference>
<feature type="domain" description="ThuA-like" evidence="1">
    <location>
        <begin position="3"/>
        <end position="217"/>
    </location>
</feature>
<comment type="caution">
    <text evidence="2">The sequence shown here is derived from an EMBL/GenBank/DDBJ whole genome shotgun (WGS) entry which is preliminary data.</text>
</comment>
<dbReference type="EMBL" id="PZJJ01000016">
    <property type="protein sequence ID" value="PTL38624.1"/>
    <property type="molecule type" value="Genomic_DNA"/>
</dbReference>
<keyword evidence="3" id="KW-1185">Reference proteome</keyword>
<reference evidence="2 3" key="1">
    <citation type="submission" date="2018-03" db="EMBL/GenBank/DDBJ databases">
        <title>Alkalicoccus saliphilus sp. nov., isolated from a mineral pool.</title>
        <authorList>
            <person name="Zhao B."/>
        </authorList>
    </citation>
    <scope>NUCLEOTIDE SEQUENCE [LARGE SCALE GENOMIC DNA]</scope>
    <source>
        <strain evidence="2 3">6AG</strain>
    </source>
</reference>
<evidence type="ECO:0000313" key="2">
    <source>
        <dbReference type="EMBL" id="PTL38624.1"/>
    </source>
</evidence>
<dbReference type="Gene3D" id="3.40.50.880">
    <property type="match status" value="1"/>
</dbReference>
<evidence type="ECO:0000313" key="3">
    <source>
        <dbReference type="Proteomes" id="UP000240509"/>
    </source>
</evidence>
<dbReference type="PIRSF" id="PIRSF030013">
    <property type="entry name" value="ThuA"/>
    <property type="match status" value="1"/>
</dbReference>
<dbReference type="RefSeq" id="WP_107585189.1">
    <property type="nucleotide sequence ID" value="NZ_PZJJ01000016.1"/>
</dbReference>
<dbReference type="InterPro" id="IPR009381">
    <property type="entry name" value="Trehalose_catabolism_ThuA_prok"/>
</dbReference>
<dbReference type="InterPro" id="IPR029010">
    <property type="entry name" value="ThuA-like"/>
</dbReference>
<proteinExistence type="predicted"/>
<gene>
    <name evidence="2" type="ORF">C6Y45_10595</name>
</gene>